<comment type="caution">
    <text evidence="2">The sequence shown here is derived from an EMBL/GenBank/DDBJ whole genome shotgun (WGS) entry which is preliminary data.</text>
</comment>
<accession>A0ABQ3JHF1</accession>
<feature type="region of interest" description="Disordered" evidence="1">
    <location>
        <begin position="1"/>
        <end position="113"/>
    </location>
</feature>
<dbReference type="Proteomes" id="UP000605897">
    <property type="component" value="Unassembled WGS sequence"/>
</dbReference>
<feature type="compositionally biased region" description="Gly residues" evidence="1">
    <location>
        <begin position="54"/>
        <end position="66"/>
    </location>
</feature>
<name>A0ABQ3JHF1_9PSEU</name>
<proteinExistence type="predicted"/>
<protein>
    <submittedName>
        <fullName evidence="2">Uncharacterized protein</fullName>
    </submittedName>
</protein>
<feature type="compositionally biased region" description="Low complexity" evidence="1">
    <location>
        <begin position="18"/>
        <end position="39"/>
    </location>
</feature>
<evidence type="ECO:0000313" key="2">
    <source>
        <dbReference type="EMBL" id="GHF23771.1"/>
    </source>
</evidence>
<sequence>MLVGAATVGDGASGPLPTAMNTTSPASSTTTALSANAVTGREERRSARCRGADEGGGNGSRGGGDVIGRQHSQRVPRGRDHDSAAAACHPWPVPDRSARVGGEATRRKLEKTR</sequence>
<evidence type="ECO:0000256" key="1">
    <source>
        <dbReference type="SAM" id="MobiDB-lite"/>
    </source>
</evidence>
<dbReference type="EMBL" id="BNAU01000010">
    <property type="protein sequence ID" value="GHF23771.1"/>
    <property type="molecule type" value="Genomic_DNA"/>
</dbReference>
<feature type="compositionally biased region" description="Basic and acidic residues" evidence="1">
    <location>
        <begin position="104"/>
        <end position="113"/>
    </location>
</feature>
<feature type="compositionally biased region" description="Basic and acidic residues" evidence="1">
    <location>
        <begin position="40"/>
        <end position="53"/>
    </location>
</feature>
<evidence type="ECO:0000313" key="3">
    <source>
        <dbReference type="Proteomes" id="UP000605897"/>
    </source>
</evidence>
<reference evidence="3" key="1">
    <citation type="journal article" date="2019" name="Int. J. Syst. Evol. Microbiol.">
        <title>The Global Catalogue of Microorganisms (GCM) 10K type strain sequencing project: providing services to taxonomists for standard genome sequencing and annotation.</title>
        <authorList>
            <consortium name="The Broad Institute Genomics Platform"/>
            <consortium name="The Broad Institute Genome Sequencing Center for Infectious Disease"/>
            <person name="Wu L."/>
            <person name="Ma J."/>
        </authorList>
    </citation>
    <scope>NUCLEOTIDE SEQUENCE [LARGE SCALE GENOMIC DNA]</scope>
    <source>
        <strain evidence="3">CGMCC 4.7677</strain>
    </source>
</reference>
<keyword evidence="3" id="KW-1185">Reference proteome</keyword>
<gene>
    <name evidence="2" type="ORF">GCM10017786_67500</name>
</gene>
<organism evidence="2 3">
    <name type="scientific">Amycolatopsis deserti</name>
    <dbReference type="NCBI Taxonomy" id="185696"/>
    <lineage>
        <taxon>Bacteria</taxon>
        <taxon>Bacillati</taxon>
        <taxon>Actinomycetota</taxon>
        <taxon>Actinomycetes</taxon>
        <taxon>Pseudonocardiales</taxon>
        <taxon>Pseudonocardiaceae</taxon>
        <taxon>Amycolatopsis</taxon>
    </lineage>
</organism>